<feature type="compositionally biased region" description="Polar residues" evidence="1">
    <location>
        <begin position="1"/>
        <end position="13"/>
    </location>
</feature>
<dbReference type="EMBL" id="FN653025">
    <property type="protein sequence ID" value="CBY18437.1"/>
    <property type="molecule type" value="Genomic_DNA"/>
</dbReference>
<evidence type="ECO:0000256" key="1">
    <source>
        <dbReference type="SAM" id="MobiDB-lite"/>
    </source>
</evidence>
<dbReference type="InterPro" id="IPR022786">
    <property type="entry name" value="Geminin/Multicilin"/>
</dbReference>
<feature type="region of interest" description="Disordered" evidence="1">
    <location>
        <begin position="1"/>
        <end position="55"/>
    </location>
</feature>
<sequence length="143" mass="16441">MSTALKSGLTTRNKNLDLKRTTKKTTKAKVEIFKDSPKKRREANKKAEKIASEKEKTEEIAENYWELLAEERRVKLEAAIEENKDLCELLETRNAEKMELEELNATLTEENELLREKAMKVNDLESIIAELVSDADDVAQESE</sequence>
<organism evidence="2">
    <name type="scientific">Oikopleura dioica</name>
    <name type="common">Tunicate</name>
    <dbReference type="NCBI Taxonomy" id="34765"/>
    <lineage>
        <taxon>Eukaryota</taxon>
        <taxon>Metazoa</taxon>
        <taxon>Chordata</taxon>
        <taxon>Tunicata</taxon>
        <taxon>Appendicularia</taxon>
        <taxon>Copelata</taxon>
        <taxon>Oikopleuridae</taxon>
        <taxon>Oikopleura</taxon>
    </lineage>
</organism>
<dbReference type="Proteomes" id="UP000011014">
    <property type="component" value="Unassembled WGS sequence"/>
</dbReference>
<dbReference type="EMBL" id="FN654509">
    <property type="protein sequence ID" value="CBY34460.1"/>
    <property type="molecule type" value="Genomic_DNA"/>
</dbReference>
<name>E4X568_OIKDI</name>
<proteinExistence type="predicted"/>
<dbReference type="Proteomes" id="UP000001307">
    <property type="component" value="Unassembled WGS sequence"/>
</dbReference>
<protein>
    <recommendedName>
        <fullName evidence="6">Geminin</fullName>
    </recommendedName>
</protein>
<evidence type="ECO:0000313" key="2">
    <source>
        <dbReference type="EMBL" id="CBY18437.1"/>
    </source>
</evidence>
<evidence type="ECO:0000313" key="5">
    <source>
        <dbReference type="Proteomes" id="UP000001307"/>
    </source>
</evidence>
<dbReference type="AlphaFoldDB" id="E4X568"/>
<dbReference type="Gene3D" id="1.20.5.1180">
    <property type="entry name" value="Geminin coiled-coil domain"/>
    <property type="match status" value="1"/>
</dbReference>
<dbReference type="InParanoid" id="E4X568"/>
<accession>E4X568</accession>
<evidence type="ECO:0008006" key="6">
    <source>
        <dbReference type="Google" id="ProtNLM"/>
    </source>
</evidence>
<dbReference type="SUPFAM" id="SSF111469">
    <property type="entry name" value="Geminin coiled-coil domain"/>
    <property type="match status" value="1"/>
</dbReference>
<evidence type="ECO:0000313" key="4">
    <source>
        <dbReference type="EMBL" id="CBY34460.1"/>
    </source>
</evidence>
<gene>
    <name evidence="2" type="ORF">GSOID_T00002298001</name>
    <name evidence="4" type="ORF">GSOID_T00024484001</name>
    <name evidence="3" type="ORF">GSOID_T00029062001</name>
</gene>
<dbReference type="OrthoDB" id="10043826at2759"/>
<feature type="compositionally biased region" description="Basic and acidic residues" evidence="1">
    <location>
        <begin position="44"/>
        <end position="55"/>
    </location>
</feature>
<keyword evidence="5" id="KW-1185">Reference proteome</keyword>
<evidence type="ECO:0000313" key="3">
    <source>
        <dbReference type="EMBL" id="CBY31845.1"/>
    </source>
</evidence>
<dbReference type="EMBL" id="FN654319">
    <property type="protein sequence ID" value="CBY31845.1"/>
    <property type="molecule type" value="Genomic_DNA"/>
</dbReference>
<dbReference type="Pfam" id="PF07412">
    <property type="entry name" value="Geminin"/>
    <property type="match status" value="1"/>
</dbReference>
<reference evidence="2" key="1">
    <citation type="journal article" date="2010" name="Science">
        <title>Plasticity of animal genome architecture unmasked by rapid evolution of a pelagic tunicate.</title>
        <authorList>
            <person name="Denoeud F."/>
            <person name="Henriet S."/>
            <person name="Mungpakdee S."/>
            <person name="Aury J.M."/>
            <person name="Da Silva C."/>
            <person name="Brinkmann H."/>
            <person name="Mikhaleva J."/>
            <person name="Olsen L.C."/>
            <person name="Jubin C."/>
            <person name="Canestro C."/>
            <person name="Bouquet J.M."/>
            <person name="Danks G."/>
            <person name="Poulain J."/>
            <person name="Campsteijn C."/>
            <person name="Adamski M."/>
            <person name="Cross I."/>
            <person name="Yadetie F."/>
            <person name="Muffato M."/>
            <person name="Louis A."/>
            <person name="Butcher S."/>
            <person name="Tsagkogeorga G."/>
            <person name="Konrad A."/>
            <person name="Singh S."/>
            <person name="Jensen M.F."/>
            <person name="Cong E.H."/>
            <person name="Eikeseth-Otteraa H."/>
            <person name="Noel B."/>
            <person name="Anthouard V."/>
            <person name="Porcel B.M."/>
            <person name="Kachouri-Lafond R."/>
            <person name="Nishino A."/>
            <person name="Ugolini M."/>
            <person name="Chourrout P."/>
            <person name="Nishida H."/>
            <person name="Aasland R."/>
            <person name="Huzurbazar S."/>
            <person name="Westhof E."/>
            <person name="Delsuc F."/>
            <person name="Lehrach H."/>
            <person name="Reinhardt R."/>
            <person name="Weissenbach J."/>
            <person name="Roy S.W."/>
            <person name="Artiguenave F."/>
            <person name="Postlethwait J.H."/>
            <person name="Manak J.R."/>
            <person name="Thompson E.M."/>
            <person name="Jaillon O."/>
            <person name="Du Pasquier L."/>
            <person name="Boudinot P."/>
            <person name="Liberles D.A."/>
            <person name="Volff J.N."/>
            <person name="Philippe H."/>
            <person name="Lenhard B."/>
            <person name="Roest Crollius H."/>
            <person name="Wincker P."/>
            <person name="Chourrout D."/>
        </authorList>
    </citation>
    <scope>NUCLEOTIDE SEQUENCE [LARGE SCALE GENOMIC DNA]</scope>
</reference>